<organism evidence="1 2">
    <name type="scientific">Paraburkholderia xenovorans (strain LB400)</name>
    <dbReference type="NCBI Taxonomy" id="266265"/>
    <lineage>
        <taxon>Bacteria</taxon>
        <taxon>Pseudomonadati</taxon>
        <taxon>Pseudomonadota</taxon>
        <taxon>Betaproteobacteria</taxon>
        <taxon>Burkholderiales</taxon>
        <taxon>Burkholderiaceae</taxon>
        <taxon>Paraburkholderia</taxon>
    </lineage>
</organism>
<dbReference type="InterPro" id="IPR008930">
    <property type="entry name" value="Terpenoid_cyclase/PrenylTrfase"/>
</dbReference>
<evidence type="ECO:0008006" key="3">
    <source>
        <dbReference type="Google" id="ProtNLM"/>
    </source>
</evidence>
<dbReference type="AlphaFoldDB" id="Q13KE3"/>
<dbReference type="OrthoDB" id="9788790at2"/>
<evidence type="ECO:0000313" key="2">
    <source>
        <dbReference type="Proteomes" id="UP000001817"/>
    </source>
</evidence>
<dbReference type="EMBL" id="CP000271">
    <property type="protein sequence ID" value="ABE35446.1"/>
    <property type="molecule type" value="Genomic_DNA"/>
</dbReference>
<dbReference type="Proteomes" id="UP000001817">
    <property type="component" value="Chromosome 2"/>
</dbReference>
<name>Q13KE3_PARXL</name>
<proteinExistence type="predicted"/>
<keyword evidence="2" id="KW-1185">Reference proteome</keyword>
<sequence>MTPRLDAGSLADALIMQCRATDYAGYDPFDGLNSVLFEKLGLGSLPFAKIAWLQLHKRSPVNLRPLAGIARRRNPKGIALIILGLLERERRTGDGWEIPEAARLAEWLLGQRCDRSEWRHNAWGYHFDWAARAFFVPRGTPNAITTCYIARGLTALGDRTGNQRFIDAATDAGLFVDSLYRKGDGYYAYIPGEPAFVHNANLWAAAVVGETASRVGDNTLMHRALSAARLSVAMQREDGAWRYGTRDHHSFVDGFHTGYNLEALSALQRAAGTDEFDNAIRAGMDYYRRNFFLPDGTVKYYDHAVWPLDTHSVAQALLTLLKVGASNEDHRLATKVFERSVETLYMPRERRFMYQRGRLTKNRINYLRWTQAWAFYAIETYANRVQVESGKETIEYSQGCAQ</sequence>
<gene>
    <name evidence="1" type="ORF">Bxe_B0501</name>
</gene>
<dbReference type="Gene3D" id="1.50.10.20">
    <property type="match status" value="1"/>
</dbReference>
<dbReference type="eggNOG" id="COG1331">
    <property type="taxonomic scope" value="Bacteria"/>
</dbReference>
<dbReference type="KEGG" id="bxb:DR64_5835"/>
<dbReference type="STRING" id="266265.Bxe_B0501"/>
<dbReference type="KEGG" id="bxe:Bxe_B0501"/>
<dbReference type="RefSeq" id="WP_011492732.1">
    <property type="nucleotide sequence ID" value="NC_007952.1"/>
</dbReference>
<evidence type="ECO:0000313" key="1">
    <source>
        <dbReference type="EMBL" id="ABE35446.1"/>
    </source>
</evidence>
<protein>
    <recommendedName>
        <fullName evidence="3">Aspartate-semialdehyde dehydrogenase</fullName>
    </recommendedName>
</protein>
<reference evidence="1 2" key="1">
    <citation type="journal article" date="2006" name="Proc. Natl. Acad. Sci. U.S.A.">
        <title>Burkholderia xenovorans LB400 harbors a multi-replicon, 9.73-Mbp genome shaped for versatility.</title>
        <authorList>
            <person name="Chain P.S."/>
            <person name="Denef V.J."/>
            <person name="Konstantinidis K.T."/>
            <person name="Vergez L.M."/>
            <person name="Agullo L."/>
            <person name="Reyes V.L."/>
            <person name="Hauser L."/>
            <person name="Cordova M."/>
            <person name="Gomez L."/>
            <person name="Gonzalez M."/>
            <person name="Land M."/>
            <person name="Lao V."/>
            <person name="Larimer F."/>
            <person name="LiPuma J.J."/>
            <person name="Mahenthiralingam E."/>
            <person name="Malfatti S.A."/>
            <person name="Marx C.J."/>
            <person name="Parnell J.J."/>
            <person name="Ramette A."/>
            <person name="Richardson P."/>
            <person name="Seeger M."/>
            <person name="Smith D."/>
            <person name="Spilker T."/>
            <person name="Sul W.J."/>
            <person name="Tsoi T.V."/>
            <person name="Ulrich L.E."/>
            <person name="Zhulin I.B."/>
            <person name="Tiedje J.M."/>
        </authorList>
    </citation>
    <scope>NUCLEOTIDE SEQUENCE [LARGE SCALE GENOMIC DNA]</scope>
    <source>
        <strain evidence="1 2">LB400</strain>
    </source>
</reference>
<dbReference type="SUPFAM" id="SSF48239">
    <property type="entry name" value="Terpenoid cyclases/Protein prenyltransferases"/>
    <property type="match status" value="1"/>
</dbReference>
<accession>Q13KE3</accession>
<dbReference type="PATRIC" id="fig|266265.5.peg.7289"/>